<dbReference type="EMBL" id="NBNE01016943">
    <property type="protein sequence ID" value="OWY92961.1"/>
    <property type="molecule type" value="Genomic_DNA"/>
</dbReference>
<protein>
    <submittedName>
        <fullName evidence="1">Uncharacterized protein</fullName>
    </submittedName>
</protein>
<accession>A0A225UJ54</accession>
<dbReference type="Proteomes" id="UP000198211">
    <property type="component" value="Unassembled WGS sequence"/>
</dbReference>
<keyword evidence="2" id="KW-1185">Reference proteome</keyword>
<dbReference type="AlphaFoldDB" id="A0A225UJ54"/>
<comment type="caution">
    <text evidence="1">The sequence shown here is derived from an EMBL/GenBank/DDBJ whole genome shotgun (WGS) entry which is preliminary data.</text>
</comment>
<reference evidence="2" key="1">
    <citation type="submission" date="2017-03" db="EMBL/GenBank/DDBJ databases">
        <title>Phytopthora megakarya and P. palmivora, two closely related causual agents of cacao black pod achieved similar genome size and gene model numbers by different mechanisms.</title>
        <authorList>
            <person name="Ali S."/>
            <person name="Shao J."/>
            <person name="Larry D.J."/>
            <person name="Kronmiller B."/>
            <person name="Shen D."/>
            <person name="Strem M.D."/>
            <person name="Melnick R.L."/>
            <person name="Guiltinan M.J."/>
            <person name="Tyler B.M."/>
            <person name="Meinhardt L.W."/>
            <person name="Bailey B.A."/>
        </authorList>
    </citation>
    <scope>NUCLEOTIDE SEQUENCE [LARGE SCALE GENOMIC DNA]</scope>
    <source>
        <strain evidence="2">zdho120</strain>
    </source>
</reference>
<sequence length="134" mass="15190">MTLMLHKMKELSLLRTTMRVEQPLTELSFEAISVHNKVENLQVDLIKVAIDLLLVKVCDSVTIAVDEVSQNLSTTMRSLWESQSFDPLLLPSMQIVPAGQYEAFNELTKILWTKVDKSDISPEFQKTVFGGHLN</sequence>
<name>A0A225UJ54_9STRA</name>
<gene>
    <name evidence="1" type="ORF">PHMEG_00037805</name>
</gene>
<dbReference type="OrthoDB" id="128282at2759"/>
<evidence type="ECO:0000313" key="1">
    <source>
        <dbReference type="EMBL" id="OWY92961.1"/>
    </source>
</evidence>
<evidence type="ECO:0000313" key="2">
    <source>
        <dbReference type="Proteomes" id="UP000198211"/>
    </source>
</evidence>
<organism evidence="1 2">
    <name type="scientific">Phytophthora megakarya</name>
    <dbReference type="NCBI Taxonomy" id="4795"/>
    <lineage>
        <taxon>Eukaryota</taxon>
        <taxon>Sar</taxon>
        <taxon>Stramenopiles</taxon>
        <taxon>Oomycota</taxon>
        <taxon>Peronosporomycetes</taxon>
        <taxon>Peronosporales</taxon>
        <taxon>Peronosporaceae</taxon>
        <taxon>Phytophthora</taxon>
    </lineage>
</organism>
<proteinExistence type="predicted"/>